<keyword evidence="2" id="KW-1185">Reference proteome</keyword>
<dbReference type="AlphaFoldDB" id="B6HNF1"/>
<sequence length="145" mass="16103">MSTGKGQALTTSAFMASTMPTPFERFVTNGTNNVPTWNERHNTQGESSLPILGTGEGCTAHEVPHDHKIMTTARDIPYRSAYYAFSSCPSGSFTFDILATELHTTTEIIHGLWYQAPKEEGRGAAIRMCWSNPRPEVNREGMLEY</sequence>
<dbReference type="EMBL" id="AM920436">
    <property type="protein sequence ID" value="CAP97139.1"/>
    <property type="molecule type" value="Genomic_DNA"/>
</dbReference>
<name>B6HNF1_PENRW</name>
<protein>
    <submittedName>
        <fullName evidence="1">Uncharacterized protein</fullName>
    </submittedName>
</protein>
<organism evidence="1 2">
    <name type="scientific">Penicillium rubens (strain ATCC 28089 / DSM 1075 / NRRL 1951 / Wisconsin 54-1255)</name>
    <name type="common">Penicillium chrysogenum</name>
    <dbReference type="NCBI Taxonomy" id="500485"/>
    <lineage>
        <taxon>Eukaryota</taxon>
        <taxon>Fungi</taxon>
        <taxon>Dikarya</taxon>
        <taxon>Ascomycota</taxon>
        <taxon>Pezizomycotina</taxon>
        <taxon>Eurotiomycetes</taxon>
        <taxon>Eurotiomycetidae</taxon>
        <taxon>Eurotiales</taxon>
        <taxon>Aspergillaceae</taxon>
        <taxon>Penicillium</taxon>
        <taxon>Penicillium chrysogenum species complex</taxon>
    </lineage>
</organism>
<accession>B6HNF1</accession>
<reference evidence="1 2" key="1">
    <citation type="journal article" date="2008" name="Nat. Biotechnol.">
        <title>Genome sequencing and analysis of the filamentous fungus Penicillium chrysogenum.</title>
        <authorList>
            <person name="van den Berg M.A."/>
            <person name="Albang R."/>
            <person name="Albermann K."/>
            <person name="Badger J.H."/>
            <person name="Daran J.-M."/>
            <person name="Driessen A.J.M."/>
            <person name="Garcia-Estrada C."/>
            <person name="Fedorova N.D."/>
            <person name="Harris D.M."/>
            <person name="Heijne W.H.M."/>
            <person name="Joardar V.S."/>
            <person name="Kiel J.A.K.W."/>
            <person name="Kovalchuk A."/>
            <person name="Martin J.F."/>
            <person name="Nierman W.C."/>
            <person name="Nijland J.G."/>
            <person name="Pronk J.T."/>
            <person name="Roubos J.A."/>
            <person name="van der Klei I.J."/>
            <person name="van Peij N.N.M.E."/>
            <person name="Veenhuis M."/>
            <person name="von Doehren H."/>
            <person name="Wagner C."/>
            <person name="Wortman J.R."/>
            <person name="Bovenberg R.A.L."/>
        </authorList>
    </citation>
    <scope>NUCLEOTIDE SEQUENCE [LARGE SCALE GENOMIC DNA]</scope>
    <source>
        <strain evidence="2">ATCC 28089 / DSM 1075 / NRRL 1951 / Wisconsin 54-1255</strain>
    </source>
</reference>
<dbReference type="Proteomes" id="UP000000724">
    <property type="component" value="Contig Pc00c21"/>
</dbReference>
<dbReference type="HOGENOM" id="CLU_1787457_0_0_1"/>
<evidence type="ECO:0000313" key="1">
    <source>
        <dbReference type="EMBL" id="CAP97139.1"/>
    </source>
</evidence>
<gene>
    <name evidence="1" type="ORF">Pc21g22420</name>
    <name evidence="1" type="ORF">PCH_Pc21g22420</name>
</gene>
<evidence type="ECO:0000313" key="2">
    <source>
        <dbReference type="Proteomes" id="UP000000724"/>
    </source>
</evidence>
<dbReference type="VEuPathDB" id="FungiDB:PCH_Pc21g22420"/>
<proteinExistence type="predicted"/>